<dbReference type="InterPro" id="IPR001031">
    <property type="entry name" value="Thioesterase"/>
</dbReference>
<dbReference type="GO" id="GO:0044550">
    <property type="term" value="P:secondary metabolite biosynthetic process"/>
    <property type="evidence" value="ECO:0007669"/>
    <property type="project" value="TreeGrafter"/>
</dbReference>
<dbReference type="InterPro" id="IPR023213">
    <property type="entry name" value="CAT-like_dom_sf"/>
</dbReference>
<dbReference type="SUPFAM" id="SSF52777">
    <property type="entry name" value="CoA-dependent acyltransferases"/>
    <property type="match status" value="8"/>
</dbReference>
<organism evidence="5 6">
    <name type="scientific">Steinernema glaseri</name>
    <dbReference type="NCBI Taxonomy" id="37863"/>
    <lineage>
        <taxon>Eukaryota</taxon>
        <taxon>Metazoa</taxon>
        <taxon>Ecdysozoa</taxon>
        <taxon>Nematoda</taxon>
        <taxon>Chromadorea</taxon>
        <taxon>Rhabditida</taxon>
        <taxon>Tylenchina</taxon>
        <taxon>Panagrolaimomorpha</taxon>
        <taxon>Strongyloidoidea</taxon>
        <taxon>Steinernematidae</taxon>
        <taxon>Steinernema</taxon>
    </lineage>
</organism>
<dbReference type="PANTHER" id="PTHR45527">
    <property type="entry name" value="NONRIBOSOMAL PEPTIDE SYNTHETASE"/>
    <property type="match status" value="1"/>
</dbReference>
<dbReference type="Gene3D" id="3.30.300.30">
    <property type="match status" value="3"/>
</dbReference>
<dbReference type="GO" id="GO:0043041">
    <property type="term" value="P:amino acid activation for nonribosomal peptide biosynthetic process"/>
    <property type="evidence" value="ECO:0007669"/>
    <property type="project" value="TreeGrafter"/>
</dbReference>
<dbReference type="PANTHER" id="PTHR45527:SF1">
    <property type="entry name" value="FATTY ACID SYNTHASE"/>
    <property type="match status" value="1"/>
</dbReference>
<feature type="domain" description="Carrier" evidence="4">
    <location>
        <begin position="3563"/>
        <end position="3637"/>
    </location>
</feature>
<keyword evidence="5" id="KW-1185">Reference proteome</keyword>
<dbReference type="InterPro" id="IPR001242">
    <property type="entry name" value="Condensation_dom"/>
</dbReference>
<sequence length="3857" mass="438024">MQEHRRLHAGDNLLQLIKSSRGLYEHETLFIALGDVRHDAENGRLQANALPLRKCDIRCPPAAGAENVSRFLVDSWQSVPEDGDEFYVRLVNKFFTEKGLELNAKEIRFPVGYVPVHMGTISRNEDQTVDVFIHTEDGFPAVQLLGIDQDPTITTICDVLKDLQFQTSMDRTFQFMGMDSLHIANFEFALKRRFPIVDLPFGTCLRVNTVPKLAEFLKKSRKAKQETEALRIPKFDWHKQKRCPMSASQRRFSFLHHMNPDEAEQLVESFSVPLVALARNDLGESVNRVFRRHSVLRTIYARDEQFVCSLTESFYYLCESCTYTADEHISDLSFIPVRMRISGKYIDVSMHHIMTDGMSTSLLAKELLCPSSDTCLQYADYAAYENSQDFSEGLTFWRSRLSNTEVPKLDEISTKEDNRSCSNLFFSLEGLCHSSQTPFTVLISLYKMVVYKLYGCEDYPIGIAVANRRHPELMNVQGCFINTIVLRKAIKPNESLERNTSLVGKELQACLQFQDVPFDLVVSELNMDRTDDSPLFDVLFILDDFEDGIPVKQKEKKISLYKQIWYLKKVEGSWQVKVEYQNQVYNERKIQKQVEIMRKLTRNISSVMHQKISDISLGDEEPNCQECDFPLTHPLRIIAKQMELKGDSLLQDYREQKLLYQVFENSKRLACTIQQDLITKTGEVSWSDYPVALYLVRNLKLVEIVIAIWHLGATVVPISRDWPEERVAEILDGLNCFIVTDSPCLRRTKGLNISRQEGNSTKVAYARNSVADLLYMTYTSGSTGRPKAVCTEARGLPNLIMNYNQSFMFTHTKRLYQVVNYSFDIFFADILQVLLNGSSCRLAESKIPDPFEMEGLTHAYVMPAYLSSIEPQHYSVLKGLETIQFGGEPIQENFRQKAISEGINLYQQFGITEHTVYSHVKRVKILDARNDIGMPFSNYRFKITDKDSQLTPNGFKGYFNTGGVGLFRGYFGGHRLSSPWFNTGDLMNYEKGRLLLHGREDFQVKILGHRIELGEIEAVLSKLDEVDFCCVAARPDLTAYIVPAVTQPEDSLRKQITQRLEELLPHYMIPQQLIFLRKFPLNSNGKIDRGKLFELSNGEDSMKANEHKTCNTSMEKTIKGVLKKYLKVNDIAVDQSIFEAGANSLHLLLALQELKDKHGVIVELRDAFKAKTIEKIAALAITIKAEMDGRKMQKVLTFPILADLNQQAQWFLSRQSGVRSEQYLLTFRIHYDIGFNMKRFIQAVNTVVSTHRALRTIVFAKDSDIYQASLSRTESYLLLLPSVDDFTIDISSEVPVKLKIAENPAQITVVFHHIAVDGVSLGIIAESLSEAYNTGLPLPAVIQPQPEYSVEQEGLKYWISELSEIKDPVKLPYDIKNPLSTDCNAKYWTTTLEDISQEFIKRRNCSSFSVLIAAYAILLRKLTGSTTVTVGVPFANRSPENQGMIGNFVNTVCLKIRTSFEKFEDYMDHVNDVVFNAHKHQNVRFEKIVQELNPDRVASGNPLFSTMFVLNNASMKVFPKMRNCNFEAMEIQYTSAKFDMTWFVEDSELKVEYNADIFKEESVEKFVKNFKVILSRIQKEPMDLMDLIRDRKPKMFLENRKDYPWDSTMGKILQKQAYLSKNEALLKTLWNGQTISYREAYGYARTVARAIAKRVIENCGEEVLADDVIAICYPEGMENHIGIMVALVLGCAYVPMDPANPLERNKQILNDSGATALLTDSTDYGDIPVVKVDCSRLEEDTKPLWNRSTSANLVYVIYTSGTTGKPKGVCIQTEGVVNTIENVTRFYNVYAGQSILQYTKYSFDASIAYSYAAFSNGCCILLSPPEKKNLKERIGLLHMTPILLQDYGNEEIKRLQPHVETWSVGGDLLSDAIMNRVIGNGIPLIQVYGPTEATILQCMAKMKQGSHVGRLIGRPISNFLWGLQQDDHKIEVSRVDPTEGELLMAGTNLARGYMNSPELTDSCFLHERTIYKSGDVVRRLPSGHFIYIHRQDRQMKIRGYRVDLSEIENVLSEIENIGSCTTDYVEQDGNAHVIVYYTGKSSVEEIRSRVATELPHYMHPSYIVRLANIPMNSNSKVDRSKLPNPFDVMSSTKVTQQEAKYAHRTTNKVSVDTEIRMSTEDIVTEIWKATLNKESIHPGSNFYAEGGHSIKAALICQQIEDQLQITCPVELIFKYPVLQDFVKSLQSGPLLKDTLTKTLNDTFLSKCRKIPVNPFQKYMLDLYSNPANDNRLSYNNSFKVKVDPCRDENFLRVRINNIVMHQTALRSIFLKSVENDTQYLAERLSGTECFVSLRTPPATDNIDPFNKPPFSVNFRDSTLHFVISHVIEDGHSFSVLAKQLIQDKEPSATFDYFKSRLTVDSSSLKYWREKMDGFTLNKLEANPFCSKTSPNVAVVERELNGLYEVLEQRASQEKNTPFVLMLHALIHAIRKRIEKQNEPFAIGVPVDLRSSLEEQETVGYFVNTIPLMIPAGEAPISIEKVKSLFEDAFSHRHVPYDMISKEGVFDVMLVADNFQGKLLDTGAGFQVVETKIKTTKFPLTFFVSTGCPLQVRVEYKPSLLHSDYVEDLIADWKDTLLGGCARKPLIDVKRSEFSTDLSFDQLLLRQSRLSLANTAVSDSDHLMDYKTFSQEMQHKAGLLKRALIEATGEIIASDDVIPIISAKSIDTTISCLAIMLAGGAYAPVDRTQPKKRIEGILKSLKTEVYVADKDWEIPGKKWISFIRTREVLNARLNRTTVSTNIAYVISTSGTQGSPKAVVIEHRSIANLTTQAAKTFYTKPTDVIYHFTNFAYDNSVLELAMALSNGAALYYPHGNFTAERFATEVDKYKVTHTLLFPGLVNTFEDHELQILTKLRYWIVGAEKITQKLLDRTLALGTSVIQNYGPTESTTFILWRIMKKLDYAQNLGRPIGNALCFVDAPNLKTGGLFIGGVGLLRGYMALAEQPFTYIHGEKVLPTSDLVKRLPSGDILFVGRNDSQVKIRGQRVDITEVEEALQSHPIIRQAKIRYIEENQRLVSYYTSTSSMPGSPKEFLAYLKKCVPLYMLPSSFIHLKRFPLTSNAKIDIKSLPLEEHQIKKTSEALMENPTTATEFQIWKIWSDEFKSDKIGIEDDFFLLGGNSLIAQSLVVQITKTLGKNCSQELLYRCGNIRKLATSLEADDGQQKCSATQQTEVKLDYDQIPLSYQQEQMLFLHAIDEKGVYNMPFVQFFSLDLDVQKLHSVFHRLIQENEILRTVIVDDTQKVLSMTEVFFQLDLHLVQDHSIKEEVIKLKSKPFDLSESVLRCRLLKTSSAYVVVLIIHHIATDASSTQLIEKKMSKLYSQQSYQPRSGVGAYAIFSVNQKNVDYGSSLEKAALRLKDPIAERLFDQYEDTDRIVETEVLFSAEDIFTVCSAEHVSPYVVFLSLFYRTLSALFGKSTIVVGSPVSGRKSENADTIGYFLNNVVVIAKSSSIQDFKSDVNEAMSFSDVPFNLLVDKLKIRRSHESHPLYDVYLNCRYDLENEESLTMVEASSNSQLRLPSSSTHPMEIDVDEFKEVFRVSVRLKGQHDHLSRIVAGLKQELKHLSTVTKVKTIVSELVKIEADRLAEEDNFFDIGGNSLLLLKLRTKLNQKFGSIISVTDLLENQRIIDIAHLLNEDTTEIALVSVIHQAACEEKILVFLHPLIGGSLAYSNLYPAIQSKLPNVTIVSVDHPSPIKEHSIEDLCKRYILELQPYVAEPEKMTLIGASFGGILCYELARQTQLPLNIISIDSTANTSHQKQLTFEEHEKQMKQELKEYDIGTADQKRVIHDSWKLLQLSYKYHPTEKIPNRFYQLYIDDPTNGWDGVLHVESRQIDGSHLTMLKKENCGNLSEIIADIL</sequence>
<accession>A0A1I7YYK3</accession>
<dbReference type="SUPFAM" id="SSF56801">
    <property type="entry name" value="Acetyl-CoA synthetase-like"/>
    <property type="match status" value="3"/>
</dbReference>
<dbReference type="InterPro" id="IPR009081">
    <property type="entry name" value="PP-bd_ACP"/>
</dbReference>
<dbReference type="PROSITE" id="PS00455">
    <property type="entry name" value="AMP_BINDING"/>
    <property type="match status" value="2"/>
</dbReference>
<evidence type="ECO:0000259" key="4">
    <source>
        <dbReference type="PROSITE" id="PS50075"/>
    </source>
</evidence>
<protein>
    <recommendedName>
        <fullName evidence="1">oleoyl-[acyl-carrier-protein] hydrolase</fullName>
        <ecNumber evidence="1">3.1.2.14</ecNumber>
    </recommendedName>
</protein>
<dbReference type="PROSITE" id="PS00012">
    <property type="entry name" value="PHOSPHOPANTETHEINE"/>
    <property type="match status" value="2"/>
</dbReference>
<dbReference type="Pfam" id="PF00975">
    <property type="entry name" value="Thioesterase"/>
    <property type="match status" value="1"/>
</dbReference>
<dbReference type="WBParaSite" id="L893_g21000.t2">
    <property type="protein sequence ID" value="L893_g21000.t2"/>
    <property type="gene ID" value="L893_g21000"/>
</dbReference>
<evidence type="ECO:0000256" key="2">
    <source>
        <dbReference type="ARBA" id="ARBA00022450"/>
    </source>
</evidence>
<dbReference type="Pfam" id="PF13193">
    <property type="entry name" value="AMP-binding_C"/>
    <property type="match status" value="1"/>
</dbReference>
<dbReference type="Pfam" id="PF00550">
    <property type="entry name" value="PP-binding"/>
    <property type="match status" value="4"/>
</dbReference>
<dbReference type="Gene3D" id="1.10.1200.10">
    <property type="entry name" value="ACP-like"/>
    <property type="match status" value="4"/>
</dbReference>
<reference evidence="6" key="1">
    <citation type="submission" date="2016-11" db="UniProtKB">
        <authorList>
            <consortium name="WormBaseParasite"/>
        </authorList>
    </citation>
    <scope>IDENTIFICATION</scope>
</reference>
<dbReference type="Gene3D" id="3.30.559.10">
    <property type="entry name" value="Chloramphenicol acetyltransferase-like domain"/>
    <property type="match status" value="4"/>
</dbReference>
<dbReference type="Gene3D" id="3.40.50.1820">
    <property type="entry name" value="alpha/beta hydrolase"/>
    <property type="match status" value="1"/>
</dbReference>
<evidence type="ECO:0000313" key="6">
    <source>
        <dbReference type="WBParaSite" id="L893_g21000.t2"/>
    </source>
</evidence>
<name>A0A1I7YYK3_9BILA</name>
<dbReference type="Proteomes" id="UP000095287">
    <property type="component" value="Unplaced"/>
</dbReference>
<dbReference type="PROSITE" id="PS50075">
    <property type="entry name" value="CARRIER"/>
    <property type="match status" value="4"/>
</dbReference>
<dbReference type="InterPro" id="IPR042099">
    <property type="entry name" value="ANL_N_sf"/>
</dbReference>
<evidence type="ECO:0000313" key="5">
    <source>
        <dbReference type="Proteomes" id="UP000095287"/>
    </source>
</evidence>
<dbReference type="Gene3D" id="3.30.559.30">
    <property type="entry name" value="Nonribosomal peptide synthetase, condensation domain"/>
    <property type="match status" value="4"/>
</dbReference>
<dbReference type="Gene3D" id="3.40.50.12780">
    <property type="entry name" value="N-terminal domain of ligase-like"/>
    <property type="match status" value="3"/>
</dbReference>
<dbReference type="EC" id="3.1.2.14" evidence="1"/>
<proteinExistence type="predicted"/>
<dbReference type="GO" id="GO:0031177">
    <property type="term" value="F:phosphopantetheine binding"/>
    <property type="evidence" value="ECO:0007669"/>
    <property type="project" value="TreeGrafter"/>
</dbReference>
<dbReference type="Pfam" id="PF00501">
    <property type="entry name" value="AMP-binding"/>
    <property type="match status" value="3"/>
</dbReference>
<keyword evidence="2" id="KW-0596">Phosphopantetheine</keyword>
<feature type="domain" description="Carrier" evidence="4">
    <location>
        <begin position="3084"/>
        <end position="3159"/>
    </location>
</feature>
<dbReference type="InterPro" id="IPR020845">
    <property type="entry name" value="AMP-binding_CS"/>
</dbReference>
<feature type="domain" description="Carrier" evidence="4">
    <location>
        <begin position="1109"/>
        <end position="1184"/>
    </location>
</feature>
<dbReference type="GO" id="GO:0005737">
    <property type="term" value="C:cytoplasm"/>
    <property type="evidence" value="ECO:0007669"/>
    <property type="project" value="TreeGrafter"/>
</dbReference>
<dbReference type="InterPro" id="IPR036736">
    <property type="entry name" value="ACP-like_sf"/>
</dbReference>
<dbReference type="InterPro" id="IPR006162">
    <property type="entry name" value="Ppantetheine_attach_site"/>
</dbReference>
<evidence type="ECO:0000256" key="3">
    <source>
        <dbReference type="ARBA" id="ARBA00022553"/>
    </source>
</evidence>
<dbReference type="GO" id="GO:0016297">
    <property type="term" value="F:fatty acyl-[ACP] hydrolase activity"/>
    <property type="evidence" value="ECO:0007669"/>
    <property type="project" value="UniProtKB-EC"/>
</dbReference>
<feature type="domain" description="Carrier" evidence="4">
    <location>
        <begin position="2114"/>
        <end position="2189"/>
    </location>
</feature>
<dbReference type="InterPro" id="IPR029058">
    <property type="entry name" value="AB_hydrolase_fold"/>
</dbReference>
<dbReference type="InterPro" id="IPR025110">
    <property type="entry name" value="AMP-bd_C"/>
</dbReference>
<dbReference type="InterPro" id="IPR045851">
    <property type="entry name" value="AMP-bd_C_sf"/>
</dbReference>
<dbReference type="SUPFAM" id="SSF47336">
    <property type="entry name" value="ACP-like"/>
    <property type="match status" value="4"/>
</dbReference>
<evidence type="ECO:0000256" key="1">
    <source>
        <dbReference type="ARBA" id="ARBA00012480"/>
    </source>
</evidence>
<dbReference type="SUPFAM" id="SSF53474">
    <property type="entry name" value="alpha/beta-Hydrolases"/>
    <property type="match status" value="1"/>
</dbReference>
<dbReference type="Pfam" id="PF00668">
    <property type="entry name" value="Condensation"/>
    <property type="match status" value="4"/>
</dbReference>
<dbReference type="InterPro" id="IPR000873">
    <property type="entry name" value="AMP-dep_synth/lig_dom"/>
</dbReference>
<keyword evidence="3" id="KW-0597">Phosphoprotein</keyword>